<dbReference type="Gene3D" id="3.20.20.80">
    <property type="entry name" value="Glycosidases"/>
    <property type="match status" value="1"/>
</dbReference>
<dbReference type="PANTHER" id="PTHR46323">
    <property type="entry name" value="BETA-GALACTOSIDASE"/>
    <property type="match status" value="1"/>
</dbReference>
<dbReference type="Gene3D" id="2.60.120.260">
    <property type="entry name" value="Galactose-binding domain-like"/>
    <property type="match status" value="1"/>
</dbReference>
<accession>A0ABS2HC80</accession>
<dbReference type="SUPFAM" id="SSF51445">
    <property type="entry name" value="(Trans)glycosidases"/>
    <property type="match status" value="1"/>
</dbReference>
<proteinExistence type="inferred from homology"/>
<dbReference type="Pfam" id="PF02929">
    <property type="entry name" value="Bgal_small_N"/>
    <property type="match status" value="1"/>
</dbReference>
<dbReference type="InterPro" id="IPR006102">
    <property type="entry name" value="Ig-like_GH2"/>
</dbReference>
<reference evidence="9 10" key="1">
    <citation type="submission" date="2021-02" db="EMBL/GenBank/DDBJ databases">
        <authorList>
            <person name="Park J.-S."/>
        </authorList>
    </citation>
    <scope>NUCLEOTIDE SEQUENCE [LARGE SCALE GENOMIC DNA]</scope>
    <source>
        <strain evidence="9 10">188UL20-2</strain>
    </source>
</reference>
<dbReference type="SUPFAM" id="SSF49303">
    <property type="entry name" value="beta-Galactosidase/glucuronidase domain"/>
    <property type="match status" value="2"/>
</dbReference>
<keyword evidence="5 7" id="KW-0326">Glycosidase</keyword>
<dbReference type="PROSITE" id="PS00719">
    <property type="entry name" value="GLYCOSYL_HYDROL_F2_1"/>
    <property type="match status" value="1"/>
</dbReference>
<dbReference type="Proteomes" id="UP000809621">
    <property type="component" value="Unassembled WGS sequence"/>
</dbReference>
<dbReference type="InterPro" id="IPR011013">
    <property type="entry name" value="Gal_mutarotase_sf_dom"/>
</dbReference>
<evidence type="ECO:0000256" key="3">
    <source>
        <dbReference type="ARBA" id="ARBA00012756"/>
    </source>
</evidence>
<evidence type="ECO:0000256" key="4">
    <source>
        <dbReference type="ARBA" id="ARBA00022801"/>
    </source>
</evidence>
<dbReference type="InterPro" id="IPR032312">
    <property type="entry name" value="LacZ_4"/>
</dbReference>
<dbReference type="InterPro" id="IPR017853">
    <property type="entry name" value="GH"/>
</dbReference>
<comment type="catalytic activity">
    <reaction evidence="1 7">
        <text>Hydrolysis of terminal non-reducing beta-D-galactose residues in beta-D-galactosides.</text>
        <dbReference type="EC" id="3.2.1.23"/>
    </reaction>
</comment>
<dbReference type="InterPro" id="IPR050347">
    <property type="entry name" value="Bact_Beta-galactosidase"/>
</dbReference>
<dbReference type="InterPro" id="IPR036156">
    <property type="entry name" value="Beta-gal/glucu_dom_sf"/>
</dbReference>
<dbReference type="InterPro" id="IPR004199">
    <property type="entry name" value="B-gal_small/dom_5"/>
</dbReference>
<keyword evidence="4 7" id="KW-0378">Hydrolase</keyword>
<comment type="caution">
    <text evidence="9">The sequence shown here is derived from an EMBL/GenBank/DDBJ whole genome shotgun (WGS) entry which is preliminary data.</text>
</comment>
<evidence type="ECO:0000313" key="9">
    <source>
        <dbReference type="EMBL" id="MBM7035210.1"/>
    </source>
</evidence>
<dbReference type="Pfam" id="PF16353">
    <property type="entry name" value="LacZ_4"/>
    <property type="match status" value="1"/>
</dbReference>
<dbReference type="SMART" id="SM01038">
    <property type="entry name" value="Bgal_small_N"/>
    <property type="match status" value="1"/>
</dbReference>
<dbReference type="PANTHER" id="PTHR46323:SF2">
    <property type="entry name" value="BETA-GALACTOSIDASE"/>
    <property type="match status" value="1"/>
</dbReference>
<dbReference type="InterPro" id="IPR006104">
    <property type="entry name" value="Glyco_hydro_2_N"/>
</dbReference>
<evidence type="ECO:0000313" key="10">
    <source>
        <dbReference type="Proteomes" id="UP000809621"/>
    </source>
</evidence>
<name>A0ABS2HC80_9VIBR</name>
<dbReference type="SUPFAM" id="SSF74650">
    <property type="entry name" value="Galactose mutarotase-like"/>
    <property type="match status" value="1"/>
</dbReference>
<dbReference type="PRINTS" id="PR00132">
    <property type="entry name" value="GLHYDRLASE2"/>
</dbReference>
<dbReference type="InterPro" id="IPR013783">
    <property type="entry name" value="Ig-like_fold"/>
</dbReference>
<dbReference type="Gene3D" id="2.60.40.10">
    <property type="entry name" value="Immunoglobulins"/>
    <property type="match status" value="2"/>
</dbReference>
<dbReference type="InterPro" id="IPR008979">
    <property type="entry name" value="Galactose-bd-like_sf"/>
</dbReference>
<evidence type="ECO:0000256" key="7">
    <source>
        <dbReference type="RuleBase" id="RU361154"/>
    </source>
</evidence>
<evidence type="ECO:0000256" key="1">
    <source>
        <dbReference type="ARBA" id="ARBA00001412"/>
    </source>
</evidence>
<protein>
    <recommendedName>
        <fullName evidence="3 7">Beta-galactosidase</fullName>
        <ecNumber evidence="3 7">3.2.1.23</ecNumber>
    </recommendedName>
    <alternativeName>
        <fullName evidence="6 7">Lactase</fullName>
    </alternativeName>
</protein>
<evidence type="ECO:0000256" key="6">
    <source>
        <dbReference type="ARBA" id="ARBA00032230"/>
    </source>
</evidence>
<dbReference type="SUPFAM" id="SSF49785">
    <property type="entry name" value="Galactose-binding domain-like"/>
    <property type="match status" value="1"/>
</dbReference>
<dbReference type="InterPro" id="IPR006101">
    <property type="entry name" value="Glyco_hydro_2"/>
</dbReference>
<dbReference type="InterPro" id="IPR014718">
    <property type="entry name" value="GH-type_carb-bd"/>
</dbReference>
<dbReference type="InterPro" id="IPR006103">
    <property type="entry name" value="Glyco_hydro_2_cat"/>
</dbReference>
<keyword evidence="10" id="KW-1185">Reference proteome</keyword>
<evidence type="ECO:0000259" key="8">
    <source>
        <dbReference type="SMART" id="SM01038"/>
    </source>
</evidence>
<feature type="domain" description="Beta galactosidase small chain/" evidence="8">
    <location>
        <begin position="764"/>
        <end position="1038"/>
    </location>
</feature>
<dbReference type="InterPro" id="IPR023230">
    <property type="entry name" value="Glyco_hydro_2_CS"/>
</dbReference>
<dbReference type="EC" id="3.2.1.23" evidence="3 7"/>
<dbReference type="RefSeq" id="WP_205156827.1">
    <property type="nucleotide sequence ID" value="NZ_JAFEUM010000001.1"/>
</dbReference>
<gene>
    <name evidence="9" type="ORF">JQC93_02220</name>
</gene>
<evidence type="ECO:0000256" key="5">
    <source>
        <dbReference type="ARBA" id="ARBA00023295"/>
    </source>
</evidence>
<dbReference type="Pfam" id="PF00703">
    <property type="entry name" value="Glyco_hydro_2"/>
    <property type="match status" value="1"/>
</dbReference>
<comment type="similarity">
    <text evidence="2 7">Belongs to the glycosyl hydrolase 2 family.</text>
</comment>
<dbReference type="Pfam" id="PF02836">
    <property type="entry name" value="Glyco_hydro_2_C"/>
    <property type="match status" value="1"/>
</dbReference>
<dbReference type="EMBL" id="JAFEUM010000001">
    <property type="protein sequence ID" value="MBM7035210.1"/>
    <property type="molecule type" value="Genomic_DNA"/>
</dbReference>
<evidence type="ECO:0000256" key="2">
    <source>
        <dbReference type="ARBA" id="ARBA00007401"/>
    </source>
</evidence>
<dbReference type="Pfam" id="PF02837">
    <property type="entry name" value="Glyco_hydro_2_N"/>
    <property type="match status" value="1"/>
</dbReference>
<sequence>MTSLLVCKKAWESPELTGLNTLRPRATLYPYPTTTLAERCERELSPWFSLLNGEWKFQLLDRPEDLEQSVLTQNFDDSSWRTITVPGSWTMQDTGDYPQYTNVQMPFTLNPPLVPEKNPTGVYRTSFDIGKDWAERRTVIHFAGVESAFFVYLNGQQVGLSKDSRTPSEFDLTPYLTTGHNTLAVVVIRWSDGTYLEDQDHWYHGGIHRDVYLYSSGTCYIQDLFAKTGLDDSYINGTLDLKLQIDNSLAEKQKFTIDISLLDPSGEIVLDDKQAKLCFGEPVTHTSDKSIKPLDHNVRISYEIDNVSVWSSETPNLYTLIVSLNKESGETIEVVSIKTGFRRVEIRNKQMLINNQPVLMKGVNRHDHDQFTGKTVSRETMIRDIELLKQFNFNAVRCAHYPNDVMWYELCDQYGIYLVDEANIEAHDFYDQLCRDTRWLPAFVDRASRMVHRDKNHPSIIQWSLGNESGYGPNHDAIAGWIRSIDDSRLLHYEGATRQEYGQAETCMEPGRGAHATDIFCPMYPSVEDMIEWVTTVNDPRPYIPCEYSHAMGNSNGSLKEYWRAIEQHHGLQGGFIWDWVDQGLVKTTKDGQDYWAYGGDFGEKIHDFDFCINGMIWPDRTPHPSMYEFKKLVQPIKVKALDWENGQFSIENKHDFIDLSYLEANVALMKNGNTLISQSLNNLVAKAGETQIVDVDLSPIRHQDASEYHLFFSFTVRENQPWVQQGHELAWEQIECPWSQRVYPVFGQPTQNSRMQEQGDIVELTCGDNQLVFSKSNAELTSYSKSGKLCIASAILPNLWRASTDNDGIRGWTGQDHKPMSQWQRAGLDKLSLQNSGLEVLDGTTIQISSTWAAGDNDKALHYTQRFSFDVNGHLDLEVTLDCHPDLPTLARAGVKLDTAVGFENLSWCGLGPIENYRDRDAGAYIGQFTSTVKDQFVPYILPQENGNKSDVRWFSLESSKQNITFACDQPFEFSVSHFTSEEMFSKRHVHELEQSDITHVNIDLYQRGVGTGSCGPQTRPEYEVPAGKHAFTIKIK</sequence>
<dbReference type="Gene3D" id="2.70.98.10">
    <property type="match status" value="1"/>
</dbReference>
<organism evidence="9 10">
    <name type="scientific">Vibrio ulleungensis</name>
    <dbReference type="NCBI Taxonomy" id="2807619"/>
    <lineage>
        <taxon>Bacteria</taxon>
        <taxon>Pseudomonadati</taxon>
        <taxon>Pseudomonadota</taxon>
        <taxon>Gammaproteobacteria</taxon>
        <taxon>Vibrionales</taxon>
        <taxon>Vibrionaceae</taxon>
        <taxon>Vibrio</taxon>
    </lineage>
</organism>